<evidence type="ECO:0000313" key="4">
    <source>
        <dbReference type="Proteomes" id="UP000243629"/>
    </source>
</evidence>
<dbReference type="InterPro" id="IPR029016">
    <property type="entry name" value="GAF-like_dom_sf"/>
</dbReference>
<proteinExistence type="predicted"/>
<dbReference type="Gene3D" id="1.10.3210.10">
    <property type="entry name" value="Hypothetical protein af1432"/>
    <property type="match status" value="1"/>
</dbReference>
<dbReference type="Gene3D" id="3.30.450.40">
    <property type="match status" value="1"/>
</dbReference>
<protein>
    <recommendedName>
        <fullName evidence="2">HDOD domain-containing protein</fullName>
    </recommendedName>
</protein>
<dbReference type="SUPFAM" id="SSF55781">
    <property type="entry name" value="GAF domain-like"/>
    <property type="match status" value="1"/>
</dbReference>
<dbReference type="AlphaFoldDB" id="A0A1I4PS91"/>
<gene>
    <name evidence="3" type="ORF">SAMN05216217_10359</name>
</gene>
<dbReference type="STRING" id="1720063.SAMN05216217_10359"/>
<dbReference type="OrthoDB" id="7023490at2"/>
<evidence type="ECO:0000256" key="1">
    <source>
        <dbReference type="SAM" id="MobiDB-lite"/>
    </source>
</evidence>
<dbReference type="InterPro" id="IPR013976">
    <property type="entry name" value="HDOD"/>
</dbReference>
<feature type="compositionally biased region" description="Polar residues" evidence="1">
    <location>
        <begin position="336"/>
        <end position="346"/>
    </location>
</feature>
<dbReference type="Proteomes" id="UP000243629">
    <property type="component" value="Unassembled WGS sequence"/>
</dbReference>
<sequence>MSNHQATDARSILTEDIGSLAKTLSRDLLPVSASQRSQLLSMLANEQLSLAEFSARLHESPAAALQLCRAAGDIARKRDIDVLTLEQACNLLGTQRIRQAIEALPVTEDAQLPAACRQMLLISQHALFQSQGLFAQRMARVWPELALASLLFLAPCWLLARRHPAIFDHWDSHNLLPRIDDGSGPGHDGQWLLQLSRQLAEEWWLSPWITRGLKTLAEHRRQMVRALRIAHDSAHPRQQQLALDNDRQLYRWLVQPANAPLIANGIALGALHTWQGHQTLRWQKLAALYLGSALEDICSLNHQQAVSLCQRRYPEGSSDLWLPAAALPWPDGGRLPQQQPQATRSPDTPAPGKTGKPATPAADLDVQCWRNACQQLLNSPQGFHNLQALLGCATEALHQGLGLPAHWIALYNAGKEQLLVVAAHGQPAGSRVIGQSFACSRNTQWYRWLSENPVALIESASRPELGALLPGPLKLLLGEHRHCLLPLWKDQQLIGMIACDQQSLDPRQRQQRLTPLRKTAECLQKALIAFRR</sequence>
<dbReference type="EMBL" id="FOUI01000003">
    <property type="protein sequence ID" value="SFM30741.1"/>
    <property type="molecule type" value="Genomic_DNA"/>
</dbReference>
<feature type="region of interest" description="Disordered" evidence="1">
    <location>
        <begin position="331"/>
        <end position="360"/>
    </location>
</feature>
<feature type="domain" description="HDOD" evidence="2">
    <location>
        <begin position="29"/>
        <end position="219"/>
    </location>
</feature>
<dbReference type="RefSeq" id="WP_093473285.1">
    <property type="nucleotide sequence ID" value="NZ_FOUI01000003.1"/>
</dbReference>
<evidence type="ECO:0000313" key="3">
    <source>
        <dbReference type="EMBL" id="SFM30741.1"/>
    </source>
</evidence>
<evidence type="ECO:0000259" key="2">
    <source>
        <dbReference type="PROSITE" id="PS51833"/>
    </source>
</evidence>
<dbReference type="SUPFAM" id="SSF109604">
    <property type="entry name" value="HD-domain/PDEase-like"/>
    <property type="match status" value="1"/>
</dbReference>
<reference evidence="4" key="1">
    <citation type="submission" date="2016-10" db="EMBL/GenBank/DDBJ databases">
        <authorList>
            <person name="Varghese N."/>
            <person name="Submissions S."/>
        </authorList>
    </citation>
    <scope>NUCLEOTIDE SEQUENCE [LARGE SCALE GENOMIC DNA]</scope>
    <source>
        <strain evidence="4">DSM 24213</strain>
    </source>
</reference>
<keyword evidence="4" id="KW-1185">Reference proteome</keyword>
<organism evidence="3 4">
    <name type="scientific">Halopseudomonas yangmingensis</name>
    <dbReference type="NCBI Taxonomy" id="1720063"/>
    <lineage>
        <taxon>Bacteria</taxon>
        <taxon>Pseudomonadati</taxon>
        <taxon>Pseudomonadota</taxon>
        <taxon>Gammaproteobacteria</taxon>
        <taxon>Pseudomonadales</taxon>
        <taxon>Pseudomonadaceae</taxon>
        <taxon>Halopseudomonas</taxon>
    </lineage>
</organism>
<name>A0A1I4PS91_9GAMM</name>
<dbReference type="PROSITE" id="PS51833">
    <property type="entry name" value="HDOD"/>
    <property type="match status" value="1"/>
</dbReference>
<accession>A0A1I4PS91</accession>